<sequence length="183" mass="19306">MDIAKLKGFAIAAAGKAKEGAIKANELRKKASQESKIILPPALNLGLGTPTTIRKTIDGKYYIGFYSETPELYEFVNLQFDGSRIIEKTVTKGKTTQKGRSGSVLGGAAIGTVLAPGVGTIIGGIAGGARKKKGTINTTATTTSEEIPGKATVALRNIQTGEIKTLKTKLMQAQYVSVNNFFK</sequence>
<dbReference type="HOGENOM" id="CLU_1531694_0_0_9"/>
<dbReference type="Proteomes" id="UP000000564">
    <property type="component" value="Chromosome"/>
</dbReference>
<dbReference type="EMBL" id="AE014074">
    <property type="protein sequence ID" value="AAM80064.1"/>
    <property type="molecule type" value="Genomic_DNA"/>
</dbReference>
<reference evidence="1 2" key="1">
    <citation type="journal article" date="2002" name="Proc. Natl. Acad. Sci. U.S.A.">
        <title>Genome sequence of a serotype M3 strain of group A Streptococcus: phage-encoded toxins, the high-virulence phenotype, and clone emergence.</title>
        <authorList>
            <person name="Beres S.B."/>
            <person name="Sylva G.L."/>
            <person name="Barbian K.D."/>
            <person name="Lei B."/>
            <person name="Hoff J.S."/>
            <person name="Mammarella N.D."/>
            <person name="Liu M.Y."/>
            <person name="Smoot J.C."/>
            <person name="Porcella S.F."/>
            <person name="Parkins L.D."/>
            <person name="Campbell D.S."/>
            <person name="Smith T.M."/>
            <person name="McCormick J.K."/>
            <person name="Leung D.Y."/>
            <person name="Schlievert P.M."/>
            <person name="Musser J.M."/>
        </authorList>
    </citation>
    <scope>NUCLEOTIDE SEQUENCE [LARGE SCALE GENOMIC DNA]</scope>
    <source>
        <strain evidence="2">ATCC BAA-595 / MGAS315</strain>
    </source>
</reference>
<name>A0A0H2UW10_STRP3</name>
<gene>
    <name evidence="1" type="ordered locus">SpyM3_1457</name>
</gene>
<evidence type="ECO:0000313" key="1">
    <source>
        <dbReference type="EMBL" id="AAM80064.1"/>
    </source>
</evidence>
<protein>
    <submittedName>
        <fullName evidence="1">Uncharacterized protein</fullName>
    </submittedName>
</protein>
<proteinExistence type="predicted"/>
<evidence type="ECO:0000313" key="2">
    <source>
        <dbReference type="Proteomes" id="UP000000564"/>
    </source>
</evidence>
<organism evidence="1 2">
    <name type="scientific">Streptococcus pyogenes serotype M3 (strain ATCC BAA-595 / MGAS315)</name>
    <dbReference type="NCBI Taxonomy" id="198466"/>
    <lineage>
        <taxon>Bacteria</taxon>
        <taxon>Bacillati</taxon>
        <taxon>Bacillota</taxon>
        <taxon>Bacilli</taxon>
        <taxon>Lactobacillales</taxon>
        <taxon>Streptococcaceae</taxon>
        <taxon>Streptococcus</taxon>
    </lineage>
</organism>
<accession>A0A0H2UW10</accession>
<dbReference type="RefSeq" id="WP_011054899.1">
    <property type="nucleotide sequence ID" value="NC_004070.1"/>
</dbReference>
<dbReference type="AlphaFoldDB" id="A0A0H2UW10"/>
<dbReference type="KEGG" id="spg:SpyM3_1457"/>